<keyword evidence="1" id="KW-1133">Transmembrane helix</keyword>
<keyword evidence="1" id="KW-0812">Transmembrane</keyword>
<reference evidence="2 3" key="1">
    <citation type="journal article" date="2019" name="Int. J. Syst. Evol. Microbiol.">
        <title>The Global Catalogue of Microorganisms (GCM) 10K type strain sequencing project: providing services to taxonomists for standard genome sequencing and annotation.</title>
        <authorList>
            <consortium name="The Broad Institute Genomics Platform"/>
            <consortium name="The Broad Institute Genome Sequencing Center for Infectious Disease"/>
            <person name="Wu L."/>
            <person name="Ma J."/>
        </authorList>
    </citation>
    <scope>NUCLEOTIDE SEQUENCE [LARGE SCALE GENOMIC DNA]</scope>
    <source>
        <strain evidence="2 3">CGMCC 1.12563</strain>
    </source>
</reference>
<accession>A0ABD6B1Q6</accession>
<protein>
    <submittedName>
        <fullName evidence="2">Uncharacterized protein</fullName>
    </submittedName>
</protein>
<dbReference type="EMBL" id="JBHUDC010000011">
    <property type="protein sequence ID" value="MFD1515796.1"/>
    <property type="molecule type" value="Genomic_DNA"/>
</dbReference>
<keyword evidence="3" id="KW-1185">Reference proteome</keyword>
<dbReference type="Proteomes" id="UP001597187">
    <property type="component" value="Unassembled WGS sequence"/>
</dbReference>
<feature type="transmembrane region" description="Helical" evidence="1">
    <location>
        <begin position="7"/>
        <end position="30"/>
    </location>
</feature>
<proteinExistence type="predicted"/>
<name>A0ABD6B1Q6_9EURY</name>
<evidence type="ECO:0000313" key="3">
    <source>
        <dbReference type="Proteomes" id="UP001597187"/>
    </source>
</evidence>
<sequence length="57" mass="5340">MTDTRGHVGALPTVVSVPLVVAVTTLAGAVSAGVPLPVALAGSTGCLLVAALAVSST</sequence>
<evidence type="ECO:0000256" key="1">
    <source>
        <dbReference type="SAM" id="Phobius"/>
    </source>
</evidence>
<dbReference type="RefSeq" id="WP_250875719.1">
    <property type="nucleotide sequence ID" value="NZ_JALXFV010000011.1"/>
</dbReference>
<evidence type="ECO:0000313" key="2">
    <source>
        <dbReference type="EMBL" id="MFD1515796.1"/>
    </source>
</evidence>
<gene>
    <name evidence="2" type="ORF">ACFSBT_21150</name>
</gene>
<dbReference type="AlphaFoldDB" id="A0ABD6B1Q6"/>
<keyword evidence="1" id="KW-0472">Membrane</keyword>
<feature type="transmembrane region" description="Helical" evidence="1">
    <location>
        <begin position="36"/>
        <end position="54"/>
    </location>
</feature>
<comment type="caution">
    <text evidence="2">The sequence shown here is derived from an EMBL/GenBank/DDBJ whole genome shotgun (WGS) entry which is preliminary data.</text>
</comment>
<organism evidence="2 3">
    <name type="scientific">Halomarina rubra</name>
    <dbReference type="NCBI Taxonomy" id="2071873"/>
    <lineage>
        <taxon>Archaea</taxon>
        <taxon>Methanobacteriati</taxon>
        <taxon>Methanobacteriota</taxon>
        <taxon>Stenosarchaea group</taxon>
        <taxon>Halobacteria</taxon>
        <taxon>Halobacteriales</taxon>
        <taxon>Natronomonadaceae</taxon>
        <taxon>Halomarina</taxon>
    </lineage>
</organism>